<feature type="region of interest" description="Disordered" evidence="1">
    <location>
        <begin position="1"/>
        <end position="29"/>
    </location>
</feature>
<protein>
    <recommendedName>
        <fullName evidence="7">t-SNARE coiled-coil homology domain-containing protein</fullName>
    </recommendedName>
</protein>
<dbReference type="Proteomes" id="UP001160483">
    <property type="component" value="Unassembled WGS sequence"/>
</dbReference>
<dbReference type="Pfam" id="PF12352">
    <property type="entry name" value="V-SNARE_C"/>
    <property type="match status" value="1"/>
</dbReference>
<dbReference type="SUPFAM" id="SSF58038">
    <property type="entry name" value="SNARE fusion complex"/>
    <property type="match status" value="1"/>
</dbReference>
<evidence type="ECO:0000313" key="5">
    <source>
        <dbReference type="Proteomes" id="UP001158986"/>
    </source>
</evidence>
<dbReference type="AlphaFoldDB" id="A0AAU9LLX0"/>
<organism evidence="3 6">
    <name type="scientific">Peronospora belbahrii</name>
    <dbReference type="NCBI Taxonomy" id="622444"/>
    <lineage>
        <taxon>Eukaryota</taxon>
        <taxon>Sar</taxon>
        <taxon>Stramenopiles</taxon>
        <taxon>Oomycota</taxon>
        <taxon>Peronosporomycetes</taxon>
        <taxon>Peronosporales</taxon>
        <taxon>Peronosporaceae</taxon>
        <taxon>Peronospora</taxon>
    </lineage>
</organism>
<keyword evidence="5" id="KW-1185">Reference proteome</keyword>
<dbReference type="EMBL" id="CAKKTJ010000326">
    <property type="protein sequence ID" value="CAH0480986.1"/>
    <property type="molecule type" value="Genomic_DNA"/>
</dbReference>
<keyword evidence="2" id="KW-0812">Transmembrane</keyword>
<evidence type="ECO:0000256" key="2">
    <source>
        <dbReference type="SAM" id="Phobius"/>
    </source>
</evidence>
<evidence type="ECO:0000256" key="1">
    <source>
        <dbReference type="SAM" id="MobiDB-lite"/>
    </source>
</evidence>
<dbReference type="EMBL" id="CAKLCB010000388">
    <property type="protein sequence ID" value="CAH0522306.1"/>
    <property type="molecule type" value="Genomic_DNA"/>
</dbReference>
<gene>
    <name evidence="4" type="ORF">PBS001_LOCUS8739</name>
    <name evidence="3" type="ORF">PBS003_LOCUS7596</name>
</gene>
<keyword evidence="2" id="KW-0472">Membrane</keyword>
<reference evidence="3 5" key="1">
    <citation type="submission" date="2021-11" db="EMBL/GenBank/DDBJ databases">
        <authorList>
            <person name="Islam A."/>
            <person name="Islam S."/>
            <person name="Flora M.S."/>
            <person name="Rahman M."/>
            <person name="Ziaur R.M."/>
            <person name="Epstein J.H."/>
            <person name="Hassan M."/>
            <person name="Klassen M."/>
            <person name="Woodard K."/>
            <person name="Webb A."/>
            <person name="Webby R.J."/>
            <person name="El Zowalaty M.E."/>
        </authorList>
    </citation>
    <scope>NUCLEOTIDE SEQUENCE</scope>
    <source>
        <strain evidence="4">Pbs1</strain>
        <strain evidence="3">Pbs3</strain>
    </source>
</reference>
<dbReference type="Proteomes" id="UP001158986">
    <property type="component" value="Unassembled WGS sequence"/>
</dbReference>
<accession>A0AAU9LLX0</accession>
<proteinExistence type="predicted"/>
<sequence>MSSTNGSNGSGIFATGKNSNRVTGGGPDPANMKNYNTFLAADPSVRSLMQTSEDIEHTRRTVAESEELAKNVLVDLELQRSQLHDMKELVSETSSMMGQVRHLLQVIASRSYRKKICLWLIIIALAVTDMSVFYLLFIR</sequence>
<dbReference type="CDD" id="cd15862">
    <property type="entry name" value="SNARE_Vti1"/>
    <property type="match status" value="1"/>
</dbReference>
<evidence type="ECO:0008006" key="7">
    <source>
        <dbReference type="Google" id="ProtNLM"/>
    </source>
</evidence>
<comment type="caution">
    <text evidence="3">The sequence shown here is derived from an EMBL/GenBank/DDBJ whole genome shotgun (WGS) entry which is preliminary data.</text>
</comment>
<keyword evidence="2" id="KW-1133">Transmembrane helix</keyword>
<feature type="transmembrane region" description="Helical" evidence="2">
    <location>
        <begin position="116"/>
        <end position="137"/>
    </location>
</feature>
<evidence type="ECO:0000313" key="6">
    <source>
        <dbReference type="Proteomes" id="UP001160483"/>
    </source>
</evidence>
<evidence type="ECO:0000313" key="3">
    <source>
        <dbReference type="EMBL" id="CAH0480986.1"/>
    </source>
</evidence>
<evidence type="ECO:0000313" key="4">
    <source>
        <dbReference type="EMBL" id="CAH0522306.1"/>
    </source>
</evidence>
<dbReference type="Gene3D" id="1.20.5.110">
    <property type="match status" value="1"/>
</dbReference>
<name>A0AAU9LLX0_9STRA</name>